<dbReference type="InterPro" id="IPR020846">
    <property type="entry name" value="MFS_dom"/>
</dbReference>
<keyword evidence="4 9" id="KW-0812">Transmembrane</keyword>
<evidence type="ECO:0000313" key="12">
    <source>
        <dbReference type="Proteomes" id="UP000091956"/>
    </source>
</evidence>
<dbReference type="InterPro" id="IPR005829">
    <property type="entry name" value="Sugar_transporter_CS"/>
</dbReference>
<evidence type="ECO:0000256" key="5">
    <source>
        <dbReference type="ARBA" id="ARBA00022989"/>
    </source>
</evidence>
<dbReference type="PROSITE" id="PS50850">
    <property type="entry name" value="MFS"/>
    <property type="match status" value="1"/>
</dbReference>
<dbReference type="PRINTS" id="PR00171">
    <property type="entry name" value="SUGRTRNSPORT"/>
</dbReference>
<dbReference type="InterPro" id="IPR036259">
    <property type="entry name" value="MFS_trans_sf"/>
</dbReference>
<dbReference type="PANTHER" id="PTHR48022">
    <property type="entry name" value="PLASTIDIC GLUCOSE TRANSPORTER 4"/>
    <property type="match status" value="1"/>
</dbReference>
<dbReference type="EMBL" id="KV460209">
    <property type="protein sequence ID" value="OBU00237.1"/>
    <property type="molecule type" value="Genomic_DNA"/>
</dbReference>
<dbReference type="GO" id="GO:0005351">
    <property type="term" value="F:carbohydrate:proton symporter activity"/>
    <property type="evidence" value="ECO:0007669"/>
    <property type="project" value="TreeGrafter"/>
</dbReference>
<feature type="transmembrane region" description="Helical" evidence="9">
    <location>
        <begin position="157"/>
        <end position="179"/>
    </location>
</feature>
<dbReference type="InterPro" id="IPR003663">
    <property type="entry name" value="Sugar/inositol_transpt"/>
</dbReference>
<dbReference type="RefSeq" id="XP_018133969.1">
    <property type="nucleotide sequence ID" value="XM_018270914.2"/>
</dbReference>
<dbReference type="Gene3D" id="1.20.1250.20">
    <property type="entry name" value="MFS general substrate transporter like domains"/>
    <property type="match status" value="1"/>
</dbReference>
<sequence length="554" mass="60320">MSIDKKLDSDTVTPEERVQSEHVERSENKTMTDLEADDIFAENLAYGPNGIRGLIGNSYVFGAAFLASLGGFSFGYDQGVISIINVMEQFQDAFPQTKTAFGTSLMTAMLLLGAFIGCIFMPYLADRISRKWALTVVVIIFDIGAIIQTAAQSYSALVVGRAIGGIGVGTLAMGAPLYISEISPPNLRGTLLVLESISIVSGVVIAFWITYGTRFISSEVSFRLPLGLQMLCATFLGVAIHLFPYSPRWLALVGRNEECLTSLSKLRRLPPSDSRVQKEFKGIVAEVEFNKMVLAQRHPGTGSFKLEVLSWLDLFDRKMWRRTVVGCGVCFFQQFSGINAFIYYAPTLFQSIGQSPEMALTLSGVFNVLQLVAVGVCFVVIDKVGRRPLAIVGGFGSCICYVVIAAIAGVYSKNWSANPAAGWAAVAMAFCFIMVYGVSYSPLGWSLPPEVFPNSKRAKGVALSVCVNWLSNFTVGIATPPMLETIGYGTYIFFAFFCGLSGLWALLLVPETKGKTLEQMDIMFGDKSGQEEKDFMRIAAASAEQTLMGQIQHV</sequence>
<feature type="transmembrane region" description="Helical" evidence="9">
    <location>
        <begin position="420"/>
        <end position="439"/>
    </location>
</feature>
<keyword evidence="3 7" id="KW-0813">Transport</keyword>
<dbReference type="AlphaFoldDB" id="A0A1B8GWP0"/>
<feature type="transmembrane region" description="Helical" evidence="9">
    <location>
        <begin position="104"/>
        <end position="125"/>
    </location>
</feature>
<feature type="transmembrane region" description="Helical" evidence="9">
    <location>
        <begin position="324"/>
        <end position="346"/>
    </location>
</feature>
<evidence type="ECO:0000256" key="6">
    <source>
        <dbReference type="ARBA" id="ARBA00023136"/>
    </source>
</evidence>
<evidence type="ECO:0000259" key="10">
    <source>
        <dbReference type="PROSITE" id="PS50850"/>
    </source>
</evidence>
<feature type="transmembrane region" description="Helical" evidence="9">
    <location>
        <begin position="226"/>
        <end position="245"/>
    </location>
</feature>
<dbReference type="SUPFAM" id="SSF103473">
    <property type="entry name" value="MFS general substrate transporter"/>
    <property type="match status" value="1"/>
</dbReference>
<evidence type="ECO:0000256" key="4">
    <source>
        <dbReference type="ARBA" id="ARBA00022692"/>
    </source>
</evidence>
<feature type="transmembrane region" description="Helical" evidence="9">
    <location>
        <begin position="358"/>
        <end position="381"/>
    </location>
</feature>
<name>A0A1B8GWP0_9PEZI</name>
<dbReference type="OrthoDB" id="8120565at2759"/>
<evidence type="ECO:0000256" key="3">
    <source>
        <dbReference type="ARBA" id="ARBA00022448"/>
    </source>
</evidence>
<comment type="similarity">
    <text evidence="2 7">Belongs to the major facilitator superfamily. Sugar transporter (TC 2.A.1.1) family.</text>
</comment>
<feature type="transmembrane region" description="Helical" evidence="9">
    <location>
        <begin position="132"/>
        <end position="151"/>
    </location>
</feature>
<evidence type="ECO:0000256" key="9">
    <source>
        <dbReference type="SAM" id="Phobius"/>
    </source>
</evidence>
<comment type="subcellular location">
    <subcellularLocation>
        <location evidence="1">Membrane</location>
        <topology evidence="1">Multi-pass membrane protein</topology>
    </subcellularLocation>
</comment>
<keyword evidence="12" id="KW-1185">Reference proteome</keyword>
<feature type="transmembrane region" description="Helical" evidence="9">
    <location>
        <begin position="388"/>
        <end position="408"/>
    </location>
</feature>
<feature type="transmembrane region" description="Helical" evidence="9">
    <location>
        <begin position="191"/>
        <end position="211"/>
    </location>
</feature>
<dbReference type="Proteomes" id="UP000091956">
    <property type="component" value="Unassembled WGS sequence"/>
</dbReference>
<evidence type="ECO:0000256" key="7">
    <source>
        <dbReference type="RuleBase" id="RU003346"/>
    </source>
</evidence>
<dbReference type="PROSITE" id="PS00217">
    <property type="entry name" value="SUGAR_TRANSPORT_2"/>
    <property type="match status" value="1"/>
</dbReference>
<evidence type="ECO:0000313" key="11">
    <source>
        <dbReference type="EMBL" id="OBU00237.1"/>
    </source>
</evidence>
<dbReference type="GO" id="GO:0016020">
    <property type="term" value="C:membrane"/>
    <property type="evidence" value="ECO:0007669"/>
    <property type="project" value="UniProtKB-SubCell"/>
</dbReference>
<reference evidence="12" key="2">
    <citation type="journal article" date="2018" name="Nat. Commun.">
        <title>Extreme sensitivity to ultraviolet light in the fungal pathogen causing white-nose syndrome of bats.</title>
        <authorList>
            <person name="Palmer J.M."/>
            <person name="Drees K.P."/>
            <person name="Foster J.T."/>
            <person name="Lindner D.L."/>
        </authorList>
    </citation>
    <scope>NUCLEOTIDE SEQUENCE [LARGE SCALE GENOMIC DNA]</scope>
    <source>
        <strain evidence="12">UAMH 10579</strain>
    </source>
</reference>
<gene>
    <name evidence="11" type="ORF">VE01_01391</name>
</gene>
<keyword evidence="5 9" id="KW-1133">Transmembrane helix</keyword>
<evidence type="ECO:0000256" key="1">
    <source>
        <dbReference type="ARBA" id="ARBA00004141"/>
    </source>
</evidence>
<feature type="transmembrane region" description="Helical" evidence="9">
    <location>
        <begin position="491"/>
        <end position="509"/>
    </location>
</feature>
<protein>
    <recommendedName>
        <fullName evidence="10">Major facilitator superfamily (MFS) profile domain-containing protein</fullName>
    </recommendedName>
</protein>
<dbReference type="NCBIfam" id="TIGR00879">
    <property type="entry name" value="SP"/>
    <property type="match status" value="1"/>
</dbReference>
<evidence type="ECO:0000256" key="8">
    <source>
        <dbReference type="SAM" id="MobiDB-lite"/>
    </source>
</evidence>
<dbReference type="GeneID" id="28834777"/>
<feature type="domain" description="Major facilitator superfamily (MFS) profile" evidence="10">
    <location>
        <begin position="63"/>
        <end position="513"/>
    </location>
</feature>
<feature type="region of interest" description="Disordered" evidence="8">
    <location>
        <begin position="1"/>
        <end position="28"/>
    </location>
</feature>
<proteinExistence type="inferred from homology"/>
<reference evidence="11 12" key="1">
    <citation type="submission" date="2016-03" db="EMBL/GenBank/DDBJ databases">
        <title>Comparative genomics of Pseudogymnoascus destructans, the fungus causing white-nose syndrome of bats.</title>
        <authorList>
            <person name="Palmer J.M."/>
            <person name="Drees K.P."/>
            <person name="Foster J.T."/>
            <person name="Lindner D.L."/>
        </authorList>
    </citation>
    <scope>NUCLEOTIDE SEQUENCE [LARGE SCALE GENOMIC DNA]</scope>
    <source>
        <strain evidence="11 12">UAMH 10579</strain>
    </source>
</reference>
<evidence type="ECO:0000256" key="2">
    <source>
        <dbReference type="ARBA" id="ARBA00010992"/>
    </source>
</evidence>
<dbReference type="PANTHER" id="PTHR48022:SF14">
    <property type="entry name" value="MAJOR FACILITATOR SUPERFAMILY (MFS) PROFILE DOMAIN-CONTAINING PROTEIN-RELATED"/>
    <property type="match status" value="1"/>
</dbReference>
<dbReference type="InterPro" id="IPR050360">
    <property type="entry name" value="MFS_Sugar_Transporters"/>
</dbReference>
<dbReference type="FunFam" id="1.20.1250.20:FF:000026">
    <property type="entry name" value="MFS quinate transporter QutD"/>
    <property type="match status" value="1"/>
</dbReference>
<feature type="transmembrane region" description="Helical" evidence="9">
    <location>
        <begin position="460"/>
        <end position="479"/>
    </location>
</feature>
<dbReference type="InterPro" id="IPR005828">
    <property type="entry name" value="MFS_sugar_transport-like"/>
</dbReference>
<keyword evidence="6 9" id="KW-0472">Membrane</keyword>
<feature type="transmembrane region" description="Helical" evidence="9">
    <location>
        <begin position="59"/>
        <end position="84"/>
    </location>
</feature>
<accession>A0A1B8GWP0</accession>
<organism evidence="11 12">
    <name type="scientific">Pseudogymnoascus verrucosus</name>
    <dbReference type="NCBI Taxonomy" id="342668"/>
    <lineage>
        <taxon>Eukaryota</taxon>
        <taxon>Fungi</taxon>
        <taxon>Dikarya</taxon>
        <taxon>Ascomycota</taxon>
        <taxon>Pezizomycotina</taxon>
        <taxon>Leotiomycetes</taxon>
        <taxon>Thelebolales</taxon>
        <taxon>Thelebolaceae</taxon>
        <taxon>Pseudogymnoascus</taxon>
    </lineage>
</organism>
<dbReference type="Pfam" id="PF00083">
    <property type="entry name" value="Sugar_tr"/>
    <property type="match status" value="1"/>
</dbReference>